<dbReference type="WBParaSite" id="PSAMB.scaffold1505size30631.g13475.t1">
    <property type="protein sequence ID" value="PSAMB.scaffold1505size30631.g13475.t1"/>
    <property type="gene ID" value="PSAMB.scaffold1505size30631.g13475"/>
</dbReference>
<sequence length="648" mass="70904">MTTDVTPFYNSVAFSLRLPDANKVQFDNSYTIFSLMDSQPCMERDRSSGEDVGSQQYTLIRLHVFKSNPAKLKSLEADSRAVFLLALTLRPMNVYGQTSYYLHVDIIYSTSYAGGAKENGIIAPTACFELTNDLSKSPLELDDIEITTTDQPGIDAKIIEAASVRNSFRGRTTRKKECSSSHKPSSQFMVLCVVLSMLTLAHAQPGGVSGTTNLTTVLEFENDGYRYFVSNGKRPYLPGMVGGGLPKTAPHKSTVYLTRIGNNDGTTKPQYDIDLPLACGEYNEDLEESTVLAALYDPQKKRIRVKIEKSDANGVSIEPEFCWFQLADLQQDIKNTLNICQNTTRELLSDCKYLGDGVDSESSNPHCHVFACRDGSHISYTSCSGCNSLPPSESMQGIDDLSKTNTTSIPRLVQFKPSVGVKFDGQASEDWSAFSVEYNNGSRIPVSLPEKANSSTTTVSEPLGSTSQSTTAANGQAVYRDNTRVSIKQQEDRQWVWTLIIVICVLVVSVIGVIVVCMQVGLCAVQYDRRRRNVKEQNASQTHPAPLPVAPNGSGDSRGNTNYSMMTKSSICDELAAERSKPTYEQLPLLDDHTQFRTAQDVPPSDAKLERDSDQAERGFVGYGNGDLRGCIPSGGLEGVGSPLSTLV</sequence>
<dbReference type="GO" id="GO:0002161">
    <property type="term" value="F:aminoacyl-tRNA deacylase activity"/>
    <property type="evidence" value="ECO:0007669"/>
    <property type="project" value="InterPro"/>
</dbReference>
<feature type="region of interest" description="Disordered" evidence="7">
    <location>
        <begin position="535"/>
        <end position="563"/>
    </location>
</feature>
<keyword evidence="4" id="KW-0067">ATP-binding</keyword>
<evidence type="ECO:0000256" key="8">
    <source>
        <dbReference type="SAM" id="Phobius"/>
    </source>
</evidence>
<keyword evidence="8" id="KW-0472">Membrane</keyword>
<keyword evidence="2" id="KW-0436">Ligase</keyword>
<dbReference type="InterPro" id="IPR004493">
    <property type="entry name" value="Leu-tRNA-synth_Ia_arc/euk"/>
</dbReference>
<feature type="compositionally biased region" description="Polar residues" evidence="7">
    <location>
        <begin position="452"/>
        <end position="474"/>
    </location>
</feature>
<keyword evidence="8" id="KW-1133">Transmembrane helix</keyword>
<feature type="region of interest" description="Disordered" evidence="7">
    <location>
        <begin position="448"/>
        <end position="475"/>
    </location>
</feature>
<organism evidence="9 10">
    <name type="scientific">Plectus sambesii</name>
    <dbReference type="NCBI Taxonomy" id="2011161"/>
    <lineage>
        <taxon>Eukaryota</taxon>
        <taxon>Metazoa</taxon>
        <taxon>Ecdysozoa</taxon>
        <taxon>Nematoda</taxon>
        <taxon>Chromadorea</taxon>
        <taxon>Plectida</taxon>
        <taxon>Plectina</taxon>
        <taxon>Plectoidea</taxon>
        <taxon>Plectidae</taxon>
        <taxon>Plectus</taxon>
    </lineage>
</organism>
<dbReference type="PANTHER" id="PTHR45794:SF1">
    <property type="entry name" value="LEUCINE--TRNA LIGASE, CYTOPLASMIC"/>
    <property type="match status" value="1"/>
</dbReference>
<dbReference type="Gene3D" id="3.90.740.10">
    <property type="entry name" value="Valyl/Leucyl/Isoleucyl-tRNA synthetase, editing domain"/>
    <property type="match status" value="1"/>
</dbReference>
<reference evidence="10" key="1">
    <citation type="submission" date="2022-11" db="UniProtKB">
        <authorList>
            <consortium name="WormBaseParasite"/>
        </authorList>
    </citation>
    <scope>IDENTIFICATION</scope>
</reference>
<evidence type="ECO:0000256" key="3">
    <source>
        <dbReference type="ARBA" id="ARBA00022741"/>
    </source>
</evidence>
<dbReference type="GO" id="GO:0004823">
    <property type="term" value="F:leucine-tRNA ligase activity"/>
    <property type="evidence" value="ECO:0007669"/>
    <property type="project" value="InterPro"/>
</dbReference>
<dbReference type="Gene3D" id="3.40.50.620">
    <property type="entry name" value="HUPs"/>
    <property type="match status" value="1"/>
</dbReference>
<evidence type="ECO:0000313" key="10">
    <source>
        <dbReference type="WBParaSite" id="PSAMB.scaffold1505size30631.g13475.t1"/>
    </source>
</evidence>
<name>A0A914V3N7_9BILA</name>
<evidence type="ECO:0000256" key="6">
    <source>
        <dbReference type="ARBA" id="ARBA00023146"/>
    </source>
</evidence>
<evidence type="ECO:0000256" key="7">
    <source>
        <dbReference type="SAM" id="MobiDB-lite"/>
    </source>
</evidence>
<feature type="compositionally biased region" description="Polar residues" evidence="7">
    <location>
        <begin position="554"/>
        <end position="563"/>
    </location>
</feature>
<keyword evidence="8" id="KW-0812">Transmembrane</keyword>
<protein>
    <submittedName>
        <fullName evidence="10">Uncharacterized protein</fullName>
    </submittedName>
</protein>
<dbReference type="GO" id="GO:0005524">
    <property type="term" value="F:ATP binding"/>
    <property type="evidence" value="ECO:0007669"/>
    <property type="project" value="UniProtKB-KW"/>
</dbReference>
<evidence type="ECO:0000256" key="5">
    <source>
        <dbReference type="ARBA" id="ARBA00022917"/>
    </source>
</evidence>
<keyword evidence="9" id="KW-1185">Reference proteome</keyword>
<evidence type="ECO:0000256" key="1">
    <source>
        <dbReference type="ARBA" id="ARBA00005594"/>
    </source>
</evidence>
<accession>A0A914V3N7</accession>
<keyword evidence="6" id="KW-0030">Aminoacyl-tRNA synthetase</keyword>
<evidence type="ECO:0000256" key="4">
    <source>
        <dbReference type="ARBA" id="ARBA00022840"/>
    </source>
</evidence>
<dbReference type="PANTHER" id="PTHR45794">
    <property type="entry name" value="LEUCYL-TRNA SYNTHETASE"/>
    <property type="match status" value="1"/>
</dbReference>
<dbReference type="InterPro" id="IPR014729">
    <property type="entry name" value="Rossmann-like_a/b/a_fold"/>
</dbReference>
<feature type="transmembrane region" description="Helical" evidence="8">
    <location>
        <begin position="495"/>
        <end position="525"/>
    </location>
</feature>
<keyword evidence="3" id="KW-0547">Nucleotide-binding</keyword>
<evidence type="ECO:0000313" key="9">
    <source>
        <dbReference type="Proteomes" id="UP000887566"/>
    </source>
</evidence>
<evidence type="ECO:0000256" key="2">
    <source>
        <dbReference type="ARBA" id="ARBA00022598"/>
    </source>
</evidence>
<keyword evidence="5" id="KW-0648">Protein biosynthesis</keyword>
<dbReference type="AlphaFoldDB" id="A0A914V3N7"/>
<dbReference type="Proteomes" id="UP000887566">
    <property type="component" value="Unplaced"/>
</dbReference>
<proteinExistence type="inferred from homology"/>
<dbReference type="GO" id="GO:0006429">
    <property type="term" value="P:leucyl-tRNA aminoacylation"/>
    <property type="evidence" value="ECO:0007669"/>
    <property type="project" value="InterPro"/>
</dbReference>
<comment type="similarity">
    <text evidence="1">Belongs to the class-I aminoacyl-tRNA synthetase family.</text>
</comment>
<dbReference type="InterPro" id="IPR009008">
    <property type="entry name" value="Val/Leu/Ile-tRNA-synth_edit"/>
</dbReference>